<sequence>MKRHILSVLLVVCLTVSGVLGAEAPRKGTDANLYGHVVDRETHEHIPYASIAVVGTAFGTTTDASGHYFLKNLPEGELTLEVRALGYAPKRTSVALKRGETLELNFEVAQNGISMDEVVVSASRSATLRREAPALVSVLDAKLFERTNAACLAQGLSFQPGVRVEDDCQNCGFMQVRINGLDGHYSQILVDSHPVFSALTGVYGLEQIPANMIERVEVLRGGGSALFGSSAIGGTINIITREPSRSSAQLSHTLTSLGGSNSYDNATMLNASIVSESGRAGISVFGQSRHRSGYDHDGDGFTELPVINSQSVGMRSFFRTGAYSRITAQYHHIDEYRRGGDLLDLPPHEAFVAEQTDHAIDGGSLSFDLSSADRSNRFNAYASFQNTARKSYYGGHQDPDAYGTTHDLTAAAGMQYVHAFRKLLFMPSELTLGAEYSFDELEDRSIGYDIDTDQTVHIVGGYLQNEWKTKKWSLLVGGRVDKHNLVDHAIFSPRANIRFNPSESVNLRVSYAGGYRAPQAFDEDMHIAIVGGERVRIRLADDLKEERSHSVSLSADLYHTFGSVQANLLVEGFYTKLVDVFALRDIEDTADGGKIKERYNGSGATVRGLNAEGRAAFTRWFELQAGMTWQRSRYSEPEQWSEDAEVPPVRRMFRTPDLYGYFTASFKPLRRFTADVTGTCTGEMLVQHMAGSGVDRDVAVTTPAFCDVNLRLAYDLRIYKEITLQLYGGVQNLFDAYQKDFDRGAERDSGYVYGPSLPRSWFVGAKISF</sequence>
<evidence type="ECO:0000256" key="3">
    <source>
        <dbReference type="ARBA" id="ARBA00022452"/>
    </source>
</evidence>
<dbReference type="InterPro" id="IPR036942">
    <property type="entry name" value="Beta-barrel_TonB_sf"/>
</dbReference>
<accession>A0ABV1GUJ1</accession>
<evidence type="ECO:0000259" key="11">
    <source>
        <dbReference type="Pfam" id="PF00593"/>
    </source>
</evidence>
<dbReference type="CDD" id="cd01347">
    <property type="entry name" value="ligand_gated_channel"/>
    <property type="match status" value="1"/>
</dbReference>
<dbReference type="Gene3D" id="2.170.130.10">
    <property type="entry name" value="TonB-dependent receptor, plug domain"/>
    <property type="match status" value="1"/>
</dbReference>
<proteinExistence type="inferred from homology"/>
<evidence type="ECO:0000313" key="14">
    <source>
        <dbReference type="Proteomes" id="UP001460202"/>
    </source>
</evidence>
<comment type="caution">
    <text evidence="13">The sequence shown here is derived from an EMBL/GenBank/DDBJ whole genome shotgun (WGS) entry which is preliminary data.</text>
</comment>
<evidence type="ECO:0000256" key="9">
    <source>
        <dbReference type="RuleBase" id="RU003357"/>
    </source>
</evidence>
<dbReference type="InterPro" id="IPR008969">
    <property type="entry name" value="CarboxyPept-like_regulatory"/>
</dbReference>
<keyword evidence="13" id="KW-0675">Receptor</keyword>
<evidence type="ECO:0000256" key="8">
    <source>
        <dbReference type="PROSITE-ProRule" id="PRU01360"/>
    </source>
</evidence>
<dbReference type="RefSeq" id="WP_276760100.1">
    <property type="nucleotide sequence ID" value="NZ_JBBMFL010000003.1"/>
</dbReference>
<dbReference type="Pfam" id="PF13715">
    <property type="entry name" value="CarbopepD_reg_2"/>
    <property type="match status" value="1"/>
</dbReference>
<evidence type="ECO:0000256" key="6">
    <source>
        <dbReference type="ARBA" id="ARBA00023136"/>
    </source>
</evidence>
<evidence type="ECO:0000256" key="2">
    <source>
        <dbReference type="ARBA" id="ARBA00022448"/>
    </source>
</evidence>
<keyword evidence="4 8" id="KW-0812">Transmembrane</keyword>
<evidence type="ECO:0000259" key="12">
    <source>
        <dbReference type="Pfam" id="PF07715"/>
    </source>
</evidence>
<keyword evidence="6 8" id="KW-0472">Membrane</keyword>
<dbReference type="Proteomes" id="UP001460202">
    <property type="component" value="Unassembled WGS sequence"/>
</dbReference>
<feature type="domain" description="TonB-dependent receptor-like beta-barrel" evidence="11">
    <location>
        <begin position="285"/>
        <end position="733"/>
    </location>
</feature>
<evidence type="ECO:0000256" key="5">
    <source>
        <dbReference type="ARBA" id="ARBA00023077"/>
    </source>
</evidence>
<name>A0ABV1GUJ1_9BACT</name>
<dbReference type="Pfam" id="PF07715">
    <property type="entry name" value="Plug"/>
    <property type="match status" value="1"/>
</dbReference>
<dbReference type="Gene3D" id="2.60.40.1120">
    <property type="entry name" value="Carboxypeptidase-like, regulatory domain"/>
    <property type="match status" value="1"/>
</dbReference>
<evidence type="ECO:0000313" key="13">
    <source>
        <dbReference type="EMBL" id="MEQ2544072.1"/>
    </source>
</evidence>
<dbReference type="Gene3D" id="2.40.170.20">
    <property type="entry name" value="TonB-dependent receptor, beta-barrel domain"/>
    <property type="match status" value="1"/>
</dbReference>
<feature type="domain" description="TonB-dependent receptor plug" evidence="12">
    <location>
        <begin position="130"/>
        <end position="235"/>
    </location>
</feature>
<feature type="signal peptide" evidence="10">
    <location>
        <begin position="1"/>
        <end position="21"/>
    </location>
</feature>
<dbReference type="PANTHER" id="PTHR30069:SF57">
    <property type="entry name" value="TONB-DEPENDENT RECEPTOR"/>
    <property type="match status" value="1"/>
</dbReference>
<evidence type="ECO:0000256" key="10">
    <source>
        <dbReference type="SAM" id="SignalP"/>
    </source>
</evidence>
<keyword evidence="5 9" id="KW-0798">TonB box</keyword>
<keyword evidence="3 8" id="KW-1134">Transmembrane beta strand</keyword>
<reference evidence="13 14" key="1">
    <citation type="submission" date="2024-03" db="EMBL/GenBank/DDBJ databases">
        <title>Human intestinal bacterial collection.</title>
        <authorList>
            <person name="Pauvert C."/>
            <person name="Hitch T.C.A."/>
            <person name="Clavel T."/>
        </authorList>
    </citation>
    <scope>NUCLEOTIDE SEQUENCE [LARGE SCALE GENOMIC DNA]</scope>
    <source>
        <strain evidence="13 14">CLA-KB-H122</strain>
    </source>
</reference>
<dbReference type="InterPro" id="IPR037066">
    <property type="entry name" value="Plug_dom_sf"/>
</dbReference>
<keyword evidence="10" id="KW-0732">Signal</keyword>
<evidence type="ECO:0000256" key="1">
    <source>
        <dbReference type="ARBA" id="ARBA00004571"/>
    </source>
</evidence>
<dbReference type="SUPFAM" id="SSF49464">
    <property type="entry name" value="Carboxypeptidase regulatory domain-like"/>
    <property type="match status" value="1"/>
</dbReference>
<feature type="chain" id="PRO_5045531941" evidence="10">
    <location>
        <begin position="22"/>
        <end position="769"/>
    </location>
</feature>
<dbReference type="InterPro" id="IPR012910">
    <property type="entry name" value="Plug_dom"/>
</dbReference>
<dbReference type="EMBL" id="JBBMFL010000003">
    <property type="protein sequence ID" value="MEQ2544072.1"/>
    <property type="molecule type" value="Genomic_DNA"/>
</dbReference>
<evidence type="ECO:0000256" key="7">
    <source>
        <dbReference type="ARBA" id="ARBA00023237"/>
    </source>
</evidence>
<keyword evidence="2 8" id="KW-0813">Transport</keyword>
<dbReference type="InterPro" id="IPR000531">
    <property type="entry name" value="Beta-barrel_TonB"/>
</dbReference>
<dbReference type="Pfam" id="PF00593">
    <property type="entry name" value="TonB_dep_Rec_b-barrel"/>
    <property type="match status" value="1"/>
</dbReference>
<dbReference type="PANTHER" id="PTHR30069">
    <property type="entry name" value="TONB-DEPENDENT OUTER MEMBRANE RECEPTOR"/>
    <property type="match status" value="1"/>
</dbReference>
<evidence type="ECO:0000256" key="4">
    <source>
        <dbReference type="ARBA" id="ARBA00022692"/>
    </source>
</evidence>
<organism evidence="13 14">
    <name type="scientific">Alistipes intestinihominis</name>
    <dbReference type="NCBI Taxonomy" id="3133172"/>
    <lineage>
        <taxon>Bacteria</taxon>
        <taxon>Pseudomonadati</taxon>
        <taxon>Bacteroidota</taxon>
        <taxon>Bacteroidia</taxon>
        <taxon>Bacteroidales</taxon>
        <taxon>Rikenellaceae</taxon>
        <taxon>Alistipes</taxon>
    </lineage>
</organism>
<protein>
    <submittedName>
        <fullName evidence="13">TonB-dependent receptor</fullName>
    </submittedName>
</protein>
<comment type="similarity">
    <text evidence="8 9">Belongs to the TonB-dependent receptor family.</text>
</comment>
<dbReference type="PROSITE" id="PS52016">
    <property type="entry name" value="TONB_DEPENDENT_REC_3"/>
    <property type="match status" value="1"/>
</dbReference>
<dbReference type="SUPFAM" id="SSF56935">
    <property type="entry name" value="Porins"/>
    <property type="match status" value="1"/>
</dbReference>
<dbReference type="InterPro" id="IPR039426">
    <property type="entry name" value="TonB-dep_rcpt-like"/>
</dbReference>
<gene>
    <name evidence="13" type="ORF">WMO46_03790</name>
</gene>
<keyword evidence="14" id="KW-1185">Reference proteome</keyword>
<keyword evidence="7 8" id="KW-0998">Cell outer membrane</keyword>
<comment type="subcellular location">
    <subcellularLocation>
        <location evidence="1 8">Cell outer membrane</location>
        <topology evidence="1 8">Multi-pass membrane protein</topology>
    </subcellularLocation>
</comment>